<evidence type="ECO:0000256" key="1">
    <source>
        <dbReference type="SAM" id="Coils"/>
    </source>
</evidence>
<reference evidence="4" key="1">
    <citation type="journal article" date="2015" name="MBio">
        <title>Genome-Resolved Metagenomic Analysis Reveals Roles for Candidate Phyla and Other Microbial Community Members in Biogeochemical Transformations in Oil Reservoirs.</title>
        <authorList>
            <person name="Hu P."/>
            <person name="Tom L."/>
            <person name="Singh A."/>
            <person name="Thomas B.C."/>
            <person name="Baker B.J."/>
            <person name="Piceno Y.M."/>
            <person name="Andersen G.L."/>
            <person name="Banfield J.F."/>
        </authorList>
    </citation>
    <scope>NUCLEOTIDE SEQUENCE [LARGE SCALE GENOMIC DNA]</scope>
</reference>
<name>A0A117LBS3_9THEO</name>
<dbReference type="EMBL" id="LGFO01000003">
    <property type="protein sequence ID" value="KUK37238.1"/>
    <property type="molecule type" value="Genomic_DNA"/>
</dbReference>
<evidence type="ECO:0000313" key="3">
    <source>
        <dbReference type="EMBL" id="KUK37238.1"/>
    </source>
</evidence>
<evidence type="ECO:0000313" key="4">
    <source>
        <dbReference type="Proteomes" id="UP000053326"/>
    </source>
</evidence>
<feature type="region of interest" description="Disordered" evidence="2">
    <location>
        <begin position="167"/>
        <end position="186"/>
    </location>
</feature>
<accession>A0A117LBS3</accession>
<feature type="coiled-coil region" evidence="1">
    <location>
        <begin position="79"/>
        <end position="113"/>
    </location>
</feature>
<sequence length="254" mass="28133">MSDAVGVVRELVERARRLPAEIEGMVLVLADKKQALHDLVQVKAQIEASLAGEVASEVDEAGRKRYPNEESRKAEIARRLQENREYQETEQMLRDIRQECIELEAKLDRARYEHRAATTLLYLVASGVQGSNQAVVEAVLGVCAADAAQDAAREEKMQNFVNCLQTGEVPHESDQQKGSRQAKGDYREARVTVLEARPGKSENVIRAYCETGDGERGAVYGKNGTGRKLAALVGQEITVKFREGNYGWFAVAVK</sequence>
<comment type="caution">
    <text evidence="3">The sequence shown here is derived from an EMBL/GenBank/DDBJ whole genome shotgun (WGS) entry which is preliminary data.</text>
</comment>
<evidence type="ECO:0000256" key="2">
    <source>
        <dbReference type="SAM" id="MobiDB-lite"/>
    </source>
</evidence>
<keyword evidence="1" id="KW-0175">Coiled coil</keyword>
<gene>
    <name evidence="3" type="ORF">XD66_0047</name>
</gene>
<feature type="compositionally biased region" description="Basic and acidic residues" evidence="2">
    <location>
        <begin position="169"/>
        <end position="186"/>
    </location>
</feature>
<protein>
    <submittedName>
        <fullName evidence="3">Uncharacterized protein</fullName>
    </submittedName>
</protein>
<proteinExistence type="predicted"/>
<organism evidence="3 4">
    <name type="scientific">Thermacetogenium phaeum</name>
    <dbReference type="NCBI Taxonomy" id="85874"/>
    <lineage>
        <taxon>Bacteria</taxon>
        <taxon>Bacillati</taxon>
        <taxon>Bacillota</taxon>
        <taxon>Clostridia</taxon>
        <taxon>Thermoanaerobacterales</taxon>
        <taxon>Thermoanaerobacteraceae</taxon>
        <taxon>Thermacetogenium</taxon>
    </lineage>
</organism>
<dbReference type="AlphaFoldDB" id="A0A117LBS3"/>
<dbReference type="Proteomes" id="UP000053326">
    <property type="component" value="Unassembled WGS sequence"/>
</dbReference>